<dbReference type="Pfam" id="PF04117">
    <property type="entry name" value="Mpv17_PMP22"/>
    <property type="match status" value="1"/>
</dbReference>
<keyword evidence="4 6" id="KW-1133">Transmembrane helix</keyword>
<sequence>MLQSICRKYSNTSKAYPLAAKCCTSFAVFGSADAASQLIVNQREDFSVMRSVRFATIGGCVMAPLFTAWYQFLDPMLPGKQYWYAKVLLECVSIGPLYLGVMIWTNAALQGLSLSEQTLRVRQDWWPLFINALKVVPAYQSVNFLFVPVEHRILWLNACQFMWNVFVAYSVASRSSE</sequence>
<evidence type="ECO:0000256" key="6">
    <source>
        <dbReference type="RuleBase" id="RU363053"/>
    </source>
</evidence>
<organism evidence="7">
    <name type="scientific">Prorocentrum minimum</name>
    <name type="common">Dinoflagellate</name>
    <name type="synonym">Exuviaella minima</name>
    <dbReference type="NCBI Taxonomy" id="39449"/>
    <lineage>
        <taxon>Eukaryota</taxon>
        <taxon>Sar</taxon>
        <taxon>Alveolata</taxon>
        <taxon>Dinophyceae</taxon>
        <taxon>Prorocentrales</taxon>
        <taxon>Prorocentraceae</taxon>
        <taxon>Prorocentrum</taxon>
    </lineage>
</organism>
<comment type="subcellular location">
    <subcellularLocation>
        <location evidence="1">Membrane</location>
        <topology evidence="1">Multi-pass membrane protein</topology>
    </subcellularLocation>
</comment>
<keyword evidence="5 6" id="KW-0472">Membrane</keyword>
<evidence type="ECO:0000313" key="7">
    <source>
        <dbReference type="EMBL" id="AND95785.1"/>
    </source>
</evidence>
<dbReference type="PANTHER" id="PTHR11266">
    <property type="entry name" value="PEROXISOMAL MEMBRANE PROTEIN 2, PXMP2 MPV17"/>
    <property type="match status" value="1"/>
</dbReference>
<feature type="transmembrane region" description="Helical" evidence="6">
    <location>
        <begin position="52"/>
        <end position="70"/>
    </location>
</feature>
<evidence type="ECO:0000256" key="1">
    <source>
        <dbReference type="ARBA" id="ARBA00004141"/>
    </source>
</evidence>
<feature type="transmembrane region" description="Helical" evidence="6">
    <location>
        <begin position="82"/>
        <end position="104"/>
    </location>
</feature>
<dbReference type="GO" id="GO:0005737">
    <property type="term" value="C:cytoplasm"/>
    <property type="evidence" value="ECO:0007669"/>
    <property type="project" value="TreeGrafter"/>
</dbReference>
<proteinExistence type="evidence at transcript level"/>
<keyword evidence="3 6" id="KW-0812">Transmembrane</keyword>
<dbReference type="AlphaFoldDB" id="A0A2K8DPK9"/>
<dbReference type="InterPro" id="IPR007248">
    <property type="entry name" value="Mpv17_PMP22"/>
</dbReference>
<protein>
    <submittedName>
        <fullName evidence="7">Peroxisomal membrane protein MPV17</fullName>
    </submittedName>
</protein>
<dbReference type="GO" id="GO:0016020">
    <property type="term" value="C:membrane"/>
    <property type="evidence" value="ECO:0007669"/>
    <property type="project" value="UniProtKB-SubCell"/>
</dbReference>
<evidence type="ECO:0000256" key="4">
    <source>
        <dbReference type="ARBA" id="ARBA00022989"/>
    </source>
</evidence>
<dbReference type="EMBL" id="KR704875">
    <property type="protein sequence ID" value="AND95785.1"/>
    <property type="molecule type" value="mRNA"/>
</dbReference>
<comment type="similarity">
    <text evidence="2 6">Belongs to the peroxisomal membrane protein PXMP2/4 family.</text>
</comment>
<evidence type="ECO:0000256" key="5">
    <source>
        <dbReference type="ARBA" id="ARBA00023136"/>
    </source>
</evidence>
<evidence type="ECO:0000256" key="2">
    <source>
        <dbReference type="ARBA" id="ARBA00006824"/>
    </source>
</evidence>
<evidence type="ECO:0000256" key="3">
    <source>
        <dbReference type="ARBA" id="ARBA00022692"/>
    </source>
</evidence>
<name>A0A2K8DPK9_PROMN</name>
<reference evidence="7" key="1">
    <citation type="submission" date="2015-05" db="EMBL/GenBank/DDBJ databases">
        <authorList>
            <person name="Wang D.B."/>
            <person name="Wang M."/>
        </authorList>
    </citation>
    <scope>NUCLEOTIDE SEQUENCE</scope>
    <source>
        <strain evidence="7">CCMP 1329</strain>
    </source>
</reference>
<reference evidence="7" key="2">
    <citation type="journal article" date="2018" name="Genome Biol. Evol.">
        <title>Distribution and Evolution of Peroxisomes in Alveolates (Apicomplexa, Dinoflagellates, Ciliates).</title>
        <authorList>
            <person name="Ludewig-Klingner A.-K."/>
            <person name="Michael V."/>
            <person name="Jarek M."/>
            <person name="Brinkmann H."/>
            <person name="Petersen J."/>
        </authorList>
    </citation>
    <scope>NUCLEOTIDE SEQUENCE</scope>
    <source>
        <strain evidence="7">CCMP 1329</strain>
    </source>
</reference>
<gene>
    <name evidence="7" type="primary">MPV17</name>
</gene>
<accession>A0A2K8DPK9</accession>